<dbReference type="AlphaFoldDB" id="A0A2Z4G7H7"/>
<dbReference type="KEGG" id="als:DJ013_02525"/>
<name>A0A2Z4G7H7_9BACT</name>
<gene>
    <name evidence="1" type="ORF">DJ013_02525</name>
</gene>
<dbReference type="PROSITE" id="PS51257">
    <property type="entry name" value="PROKAR_LIPOPROTEIN"/>
    <property type="match status" value="1"/>
</dbReference>
<dbReference type="Proteomes" id="UP000249873">
    <property type="component" value="Chromosome"/>
</dbReference>
<protein>
    <submittedName>
        <fullName evidence="1">Uncharacterized protein</fullName>
    </submittedName>
</protein>
<evidence type="ECO:0000313" key="1">
    <source>
        <dbReference type="EMBL" id="AWV97107.1"/>
    </source>
</evidence>
<reference evidence="1 2" key="1">
    <citation type="submission" date="2018-05" db="EMBL/GenBank/DDBJ databases">
        <title>Complete genome sequence of Arcticibacterium luteifluviistationis SM1504T, a cytophagaceae bacterium isolated from Arctic surface seawater.</title>
        <authorList>
            <person name="Li Y."/>
            <person name="Qin Q.-L."/>
        </authorList>
    </citation>
    <scope>NUCLEOTIDE SEQUENCE [LARGE SCALE GENOMIC DNA]</scope>
    <source>
        <strain evidence="1 2">SM1504</strain>
    </source>
</reference>
<dbReference type="RefSeq" id="WP_111370209.1">
    <property type="nucleotide sequence ID" value="NZ_CP029480.1"/>
</dbReference>
<sequence>MKALALVSITTFVLFFTSCSSSKYVKYLKKNTEVRLLSDSLHFNSLTKDFYKNKLFLVGEIHEVETSPRIDLAMFNQINQHTNVDIYLAEMDIVQGYYLQKYLEGSNELSLKEILKNWAVYIGSISEQYRNKWVKMRTYYESLPDDSKFKLIGIDKIANFDLVRKILLEKLPVQYHTAIPTDDEELIAWSDSTLSSILALNELAVEPNDISLLKNIQFNLSNYPKIRSRDEFMYTNFKRYYTQNEWNNKTIYGGFGFAHTLQAYNYTLAGRIKKDSLLPYSNKMVSMNALYVDSRLTVQSLVLPKFLQDKGEPFTRFKFSYDNRLFMYIKGIADYKKVTKPNTISLIKLDAKDSPYSYSARGTKTKSLIHIWDGFDIIDGTSTTDYAQYIFFVRNADWIKPDKE</sequence>
<dbReference type="OrthoDB" id="699839at2"/>
<evidence type="ECO:0000313" key="2">
    <source>
        <dbReference type="Proteomes" id="UP000249873"/>
    </source>
</evidence>
<dbReference type="SUPFAM" id="SSF159501">
    <property type="entry name" value="EreA/ChaN-like"/>
    <property type="match status" value="1"/>
</dbReference>
<keyword evidence="2" id="KW-1185">Reference proteome</keyword>
<proteinExistence type="predicted"/>
<accession>A0A2Z4G7H7</accession>
<organism evidence="1 2">
    <name type="scientific">Arcticibacterium luteifluviistationis</name>
    <dbReference type="NCBI Taxonomy" id="1784714"/>
    <lineage>
        <taxon>Bacteria</taxon>
        <taxon>Pseudomonadati</taxon>
        <taxon>Bacteroidota</taxon>
        <taxon>Cytophagia</taxon>
        <taxon>Cytophagales</taxon>
        <taxon>Leadbetterellaceae</taxon>
        <taxon>Arcticibacterium</taxon>
    </lineage>
</organism>
<dbReference type="EMBL" id="CP029480">
    <property type="protein sequence ID" value="AWV97107.1"/>
    <property type="molecule type" value="Genomic_DNA"/>
</dbReference>